<evidence type="ECO:0000256" key="2">
    <source>
        <dbReference type="ARBA" id="ARBA00022670"/>
    </source>
</evidence>
<dbReference type="InterPro" id="IPR005151">
    <property type="entry name" value="Tail-specific_protease"/>
</dbReference>
<dbReference type="Gene3D" id="3.90.226.10">
    <property type="entry name" value="2-enoyl-CoA Hydratase, Chain A, domain 1"/>
    <property type="match status" value="1"/>
</dbReference>
<evidence type="ECO:0000256" key="1">
    <source>
        <dbReference type="ARBA" id="ARBA00009179"/>
    </source>
</evidence>
<dbReference type="Proteomes" id="UP000032633">
    <property type="component" value="Chromosome"/>
</dbReference>
<keyword evidence="8" id="KW-1185">Reference proteome</keyword>
<dbReference type="InterPro" id="IPR036034">
    <property type="entry name" value="PDZ_sf"/>
</dbReference>
<evidence type="ECO:0000313" key="8">
    <source>
        <dbReference type="Proteomes" id="UP000032633"/>
    </source>
</evidence>
<dbReference type="InterPro" id="IPR036366">
    <property type="entry name" value="PGBDSf"/>
</dbReference>
<evidence type="ECO:0000313" key="7">
    <source>
        <dbReference type="EMBL" id="AJY77451.1"/>
    </source>
</evidence>
<dbReference type="InterPro" id="IPR004447">
    <property type="entry name" value="Peptidase_S41A"/>
</dbReference>
<dbReference type="InterPro" id="IPR041489">
    <property type="entry name" value="PDZ_6"/>
</dbReference>
<evidence type="ECO:0000256" key="5">
    <source>
        <dbReference type="RuleBase" id="RU004404"/>
    </source>
</evidence>
<dbReference type="EMBL" id="CP011058">
    <property type="protein sequence ID" value="AJY77451.1"/>
    <property type="molecule type" value="Genomic_DNA"/>
</dbReference>
<dbReference type="GO" id="GO:0008236">
    <property type="term" value="F:serine-type peptidase activity"/>
    <property type="evidence" value="ECO:0007669"/>
    <property type="project" value="UniProtKB-KW"/>
</dbReference>
<dbReference type="SMART" id="SM00245">
    <property type="entry name" value="TSPc"/>
    <property type="match status" value="1"/>
</dbReference>
<dbReference type="SUPFAM" id="SSF47090">
    <property type="entry name" value="PGBD-like"/>
    <property type="match status" value="1"/>
</dbReference>
<dbReference type="PROSITE" id="PS50106">
    <property type="entry name" value="PDZ"/>
    <property type="match status" value="1"/>
</dbReference>
<dbReference type="CDD" id="cd07560">
    <property type="entry name" value="Peptidase_S41_CPP"/>
    <property type="match status" value="1"/>
</dbReference>
<dbReference type="GO" id="GO:0007165">
    <property type="term" value="P:signal transduction"/>
    <property type="evidence" value="ECO:0007669"/>
    <property type="project" value="TreeGrafter"/>
</dbReference>
<dbReference type="GO" id="GO:0004175">
    <property type="term" value="F:endopeptidase activity"/>
    <property type="evidence" value="ECO:0007669"/>
    <property type="project" value="TreeGrafter"/>
</dbReference>
<dbReference type="InterPro" id="IPR029045">
    <property type="entry name" value="ClpP/crotonase-like_dom_sf"/>
</dbReference>
<dbReference type="InterPro" id="IPR001478">
    <property type="entry name" value="PDZ"/>
</dbReference>
<dbReference type="InterPro" id="IPR036365">
    <property type="entry name" value="PGBD-like_sf"/>
</dbReference>
<accession>A0A0D5NQA9</accession>
<gene>
    <name evidence="7" type="ORF">VN24_02740</name>
</gene>
<dbReference type="PANTHER" id="PTHR32060:SF30">
    <property type="entry name" value="CARBOXY-TERMINAL PROCESSING PROTEASE CTPA"/>
    <property type="match status" value="1"/>
</dbReference>
<organism evidence="7 8">
    <name type="scientific">Paenibacillus beijingensis</name>
    <dbReference type="NCBI Taxonomy" id="1126833"/>
    <lineage>
        <taxon>Bacteria</taxon>
        <taxon>Bacillati</taxon>
        <taxon>Bacillota</taxon>
        <taxon>Bacilli</taxon>
        <taxon>Bacillales</taxon>
        <taxon>Paenibacillaceae</taxon>
        <taxon>Paenibacillus</taxon>
    </lineage>
</organism>
<dbReference type="PANTHER" id="PTHR32060">
    <property type="entry name" value="TAIL-SPECIFIC PROTEASE"/>
    <property type="match status" value="1"/>
</dbReference>
<proteinExistence type="inferred from homology"/>
<dbReference type="FunFam" id="2.30.42.10:FF:000063">
    <property type="entry name" value="Peptidase, S41 family"/>
    <property type="match status" value="1"/>
</dbReference>
<dbReference type="InterPro" id="IPR002477">
    <property type="entry name" value="Peptidoglycan-bd-like"/>
</dbReference>
<dbReference type="AlphaFoldDB" id="A0A0D5NQA9"/>
<dbReference type="HOGENOM" id="CLU_017295_3_0_9"/>
<dbReference type="SUPFAM" id="SSF50156">
    <property type="entry name" value="PDZ domain-like"/>
    <property type="match status" value="1"/>
</dbReference>
<dbReference type="Gene3D" id="1.10.101.10">
    <property type="entry name" value="PGBD-like superfamily/PGBD"/>
    <property type="match status" value="1"/>
</dbReference>
<evidence type="ECO:0000256" key="3">
    <source>
        <dbReference type="ARBA" id="ARBA00022801"/>
    </source>
</evidence>
<dbReference type="Pfam" id="PF22694">
    <property type="entry name" value="CtpB_N-like"/>
    <property type="match status" value="1"/>
</dbReference>
<dbReference type="SMART" id="SM00228">
    <property type="entry name" value="PDZ"/>
    <property type="match status" value="1"/>
</dbReference>
<dbReference type="Pfam" id="PF03572">
    <property type="entry name" value="Peptidase_S41"/>
    <property type="match status" value="1"/>
</dbReference>
<reference evidence="8" key="2">
    <citation type="submission" date="2015-03" db="EMBL/GenBank/DDBJ databases">
        <title>Genome sequence of Paenibacillus beijingensis strain DSM 24997T.</title>
        <authorList>
            <person name="Kwak Y."/>
            <person name="Shin J.-H."/>
        </authorList>
    </citation>
    <scope>NUCLEOTIDE SEQUENCE [LARGE SCALE GENOMIC DNA]</scope>
    <source>
        <strain evidence="8">DSM 24997</strain>
    </source>
</reference>
<dbReference type="NCBIfam" id="TIGR00225">
    <property type="entry name" value="prc"/>
    <property type="match status" value="1"/>
</dbReference>
<dbReference type="Gene3D" id="3.30.750.44">
    <property type="match status" value="1"/>
</dbReference>
<dbReference type="Pfam" id="PF01471">
    <property type="entry name" value="PG_binding_1"/>
    <property type="match status" value="1"/>
</dbReference>
<dbReference type="Pfam" id="PF17820">
    <property type="entry name" value="PDZ_6"/>
    <property type="match status" value="1"/>
</dbReference>
<dbReference type="GO" id="GO:0006508">
    <property type="term" value="P:proteolysis"/>
    <property type="evidence" value="ECO:0007669"/>
    <property type="project" value="UniProtKB-KW"/>
</dbReference>
<dbReference type="PATRIC" id="fig|1126833.4.peg.608"/>
<keyword evidence="3 5" id="KW-0378">Hydrolase</keyword>
<keyword evidence="4 5" id="KW-0720">Serine protease</keyword>
<keyword evidence="2 5" id="KW-0645">Protease</keyword>
<dbReference type="Gene3D" id="2.30.42.10">
    <property type="match status" value="1"/>
</dbReference>
<dbReference type="CDD" id="cd06782">
    <property type="entry name" value="cpPDZ_CPP-like"/>
    <property type="match status" value="1"/>
</dbReference>
<comment type="similarity">
    <text evidence="1 5">Belongs to the peptidase S41A family.</text>
</comment>
<evidence type="ECO:0000259" key="6">
    <source>
        <dbReference type="PROSITE" id="PS50106"/>
    </source>
</evidence>
<dbReference type="InterPro" id="IPR055210">
    <property type="entry name" value="CtpA/B_N"/>
</dbReference>
<dbReference type="STRING" id="1126833.VN24_02740"/>
<dbReference type="SUPFAM" id="SSF52096">
    <property type="entry name" value="ClpP/crotonase"/>
    <property type="match status" value="1"/>
</dbReference>
<sequence>MLAAFIFLLVGFMIGRLSMTLQYPILSEKAFGNLSKSYQEIKNDYLFGVKPGQLINGAVKGMVASLEDPYSVYLPGEQGEDYMKSYQPEFVGIGVEVRIEDGNYIIDSVIKGTPAEKNGLMAGDLLAKVDGTAVSGKSMAELVGLLRGKEGTKVKVTLLRPGTGKQIVTELTRAQIPVTTVSSEMKNDGIGKITISRFAQSTADEFNKAFDSLQKKGMKSLLLDMRSNPGGLLVPTIEIANRLVPKGKLVLEVDHKDKKKVQTYRSKQQKPIQLPIVVLVDGQTASAAEVLTAALKESAGATVVGTTTFGKGIVQTFGQFRDRSVLKLTEAQWKTPNGEWIHKRGVDPDEKVEPPSYASLPAIPTGIHLKRNDYGDNVKTLQSMLVALGYKTGDSPGIFNESTVTALQHFQQAEGLTVDGELTDKTAYRLMERLRSKLAEEDPQQAAGLKLLRNR</sequence>
<feature type="domain" description="PDZ" evidence="6">
    <location>
        <begin position="93"/>
        <end position="147"/>
    </location>
</feature>
<reference evidence="7 8" key="1">
    <citation type="journal article" date="2015" name="J. Biotechnol.">
        <title>Complete genome sequence of Paenibacillus beijingensis 7188(T) (=DSM 24997(T)), a novel rhizobacterium from jujube garden soil.</title>
        <authorList>
            <person name="Kwak Y."/>
            <person name="Shin J.H."/>
        </authorList>
    </citation>
    <scope>NUCLEOTIDE SEQUENCE [LARGE SCALE GENOMIC DNA]</scope>
    <source>
        <strain evidence="7 8">DSM 24997</strain>
    </source>
</reference>
<evidence type="ECO:0000256" key="4">
    <source>
        <dbReference type="ARBA" id="ARBA00022825"/>
    </source>
</evidence>
<name>A0A0D5NQA9_9BACL</name>
<protein>
    <submittedName>
        <fullName evidence="7">Peptidase S41</fullName>
    </submittedName>
</protein>
<dbReference type="KEGG" id="pbj:VN24_02740"/>
<dbReference type="GO" id="GO:0030288">
    <property type="term" value="C:outer membrane-bounded periplasmic space"/>
    <property type="evidence" value="ECO:0007669"/>
    <property type="project" value="TreeGrafter"/>
</dbReference>